<keyword evidence="3" id="KW-1185">Reference proteome</keyword>
<protein>
    <submittedName>
        <fullName evidence="2">Carboxypeptidase regulatory-like domain-containing protein</fullName>
    </submittedName>
</protein>
<accession>A0ABU5H497</accession>
<name>A0ABU5H497_9BACT</name>
<sequence length="871" mass="90556">MNAPTRLVLMLGLLCVGSALNGCSAADEDTTPIPTPPAKDPNAPCTVDQDCPDPSLFFCNTVASRCEPACRTREDCSALRRGPYSLNECDRNPLGCQCDTGKCVASLCWRDADCDKKVCRDGHCVEKESMAAAASCRVIPDFVIGTQGTRVRFDVAVSDAEGEPVVPAGGISWAAASEAVVREGLGTSTSVIFTLSAPAEAMDAVEVRVGNASCRARVTVLPVEVEAGQVRVVVTDELTGRPLPGTWVVVADEAGSATGSGVADAGGVAQVPASGVVSVTAFHADYGYLTLAHYDTASGSRDLSLPLRRNPLAAYGGTKGTFTNLPVSSNLHMGFAGMSLPGLGLDLTNEQILGPTKTVPLNMGGFSRDLSLPQGAFLALPSDSTPGSYAAPGVAGVCDASLAGDLNPEDALRAGACGTRTAWALAGDVPPTELPPSLFGPTVDIGQVLAQSIPLLRRFHSSVVRDVQFRLVPTPGAETGAPDFQDTAHYTALDHDFQQLPLGFQFAVRVPSLPRYRGAFLDGAFVLGGVDVPGQGVVPLGLGFAVNVAPADPNTDLQAGLPAPGLVSVRMAPAHHGLEGYPYRLLVFANANTSLNDASAGAASSVLVEPLPSLLFDPKGATPLSVAGSFLPVPEGARYNFDSAPNGGLAGRQFRFVSDPGLSGVSVLRVVLTNRVGRRWTVLLDPAHATTGFRLPVPPAPFEDRTYSGDVTGSRSQLLVQAISARAEDGGRLGPVALVESNDLHLGRLSDFIRAASLLDYRRPEVSWLVPEGDGLSVPRESTVRVRTTSFRIGSGPTDDGYVQLSFNGGAGCEGQTVRGDVDASQGRGEVDLRLPPGCSGLSLLVTATLVDPTGAPLRPPVFSSRRLNIP</sequence>
<comment type="caution">
    <text evidence="2">The sequence shown here is derived from an EMBL/GenBank/DDBJ whole genome shotgun (WGS) entry which is preliminary data.</text>
</comment>
<keyword evidence="1" id="KW-0732">Signal</keyword>
<proteinExistence type="predicted"/>
<evidence type="ECO:0000313" key="3">
    <source>
        <dbReference type="Proteomes" id="UP001291309"/>
    </source>
</evidence>
<evidence type="ECO:0000313" key="2">
    <source>
        <dbReference type="EMBL" id="MDY7227919.1"/>
    </source>
</evidence>
<dbReference type="Proteomes" id="UP001291309">
    <property type="component" value="Unassembled WGS sequence"/>
</dbReference>
<organism evidence="2 3">
    <name type="scientific">Hyalangium rubrum</name>
    <dbReference type="NCBI Taxonomy" id="3103134"/>
    <lineage>
        <taxon>Bacteria</taxon>
        <taxon>Pseudomonadati</taxon>
        <taxon>Myxococcota</taxon>
        <taxon>Myxococcia</taxon>
        <taxon>Myxococcales</taxon>
        <taxon>Cystobacterineae</taxon>
        <taxon>Archangiaceae</taxon>
        <taxon>Hyalangium</taxon>
    </lineage>
</organism>
<feature type="signal peptide" evidence="1">
    <location>
        <begin position="1"/>
        <end position="21"/>
    </location>
</feature>
<reference evidence="2 3" key="1">
    <citation type="submission" date="2023-12" db="EMBL/GenBank/DDBJ databases">
        <title>the genome sequence of Hyalangium sp. s54d21.</title>
        <authorList>
            <person name="Zhang X."/>
        </authorList>
    </citation>
    <scope>NUCLEOTIDE SEQUENCE [LARGE SCALE GENOMIC DNA]</scope>
    <source>
        <strain evidence="3">s54d21</strain>
    </source>
</reference>
<feature type="chain" id="PRO_5047180444" evidence="1">
    <location>
        <begin position="22"/>
        <end position="871"/>
    </location>
</feature>
<dbReference type="RefSeq" id="WP_321546648.1">
    <property type="nucleotide sequence ID" value="NZ_JAXIVS010000005.1"/>
</dbReference>
<dbReference type="EMBL" id="JAXIVS010000005">
    <property type="protein sequence ID" value="MDY7227919.1"/>
    <property type="molecule type" value="Genomic_DNA"/>
</dbReference>
<evidence type="ECO:0000256" key="1">
    <source>
        <dbReference type="SAM" id="SignalP"/>
    </source>
</evidence>
<gene>
    <name evidence="2" type="ORF">SYV04_15995</name>
</gene>